<keyword evidence="4" id="KW-1185">Reference proteome</keyword>
<sequence>MIQLLSILTCYKSFDMHITSRLIIVNLKNDFGIVCDIQDHDLTISFELSASSFRFEANVQFPTFTLSENDYISLNSQSFNQTLNALLNVKFLHIVYENQTEVMKAIADQINGQLLPVQSYTKANFAIPICIGVFGVALPISIVVSVLIYFHKKHKVQIQQTDEETEHDCQRQVIREQYNAVQQAFKSKKQIQQKEQNVVQLQNKVLFDSNIIVNAQQIFEEFSETILVDI</sequence>
<dbReference type="AlphaFoldDB" id="A0AA86PJ83"/>
<feature type="transmembrane region" description="Helical" evidence="1">
    <location>
        <begin position="125"/>
        <end position="150"/>
    </location>
</feature>
<keyword evidence="1" id="KW-0812">Transmembrane</keyword>
<organism evidence="2">
    <name type="scientific">Hexamita inflata</name>
    <dbReference type="NCBI Taxonomy" id="28002"/>
    <lineage>
        <taxon>Eukaryota</taxon>
        <taxon>Metamonada</taxon>
        <taxon>Diplomonadida</taxon>
        <taxon>Hexamitidae</taxon>
        <taxon>Hexamitinae</taxon>
        <taxon>Hexamita</taxon>
    </lineage>
</organism>
<keyword evidence="1" id="KW-1133">Transmembrane helix</keyword>
<keyword evidence="1" id="KW-0472">Membrane</keyword>
<evidence type="ECO:0000313" key="4">
    <source>
        <dbReference type="Proteomes" id="UP001642409"/>
    </source>
</evidence>
<protein>
    <submittedName>
        <fullName evidence="3">Hypothetical_protein</fullName>
    </submittedName>
</protein>
<gene>
    <name evidence="3" type="ORF">HINF_LOCUS25771</name>
    <name evidence="2" type="ORF">HINF_LOCUS28400</name>
</gene>
<accession>A0AA86PJ83</accession>
<reference evidence="3 4" key="2">
    <citation type="submission" date="2024-07" db="EMBL/GenBank/DDBJ databases">
        <authorList>
            <person name="Akdeniz Z."/>
        </authorList>
    </citation>
    <scope>NUCLEOTIDE SEQUENCE [LARGE SCALE GENOMIC DNA]</scope>
</reference>
<comment type="caution">
    <text evidence="2">The sequence shown here is derived from an EMBL/GenBank/DDBJ whole genome shotgun (WGS) entry which is preliminary data.</text>
</comment>
<dbReference type="EMBL" id="CAXDID020000077">
    <property type="protein sequence ID" value="CAL6016982.1"/>
    <property type="molecule type" value="Genomic_DNA"/>
</dbReference>
<proteinExistence type="predicted"/>
<dbReference type="EMBL" id="CATOUU010000681">
    <property type="protein sequence ID" value="CAI9940755.1"/>
    <property type="molecule type" value="Genomic_DNA"/>
</dbReference>
<evidence type="ECO:0000313" key="2">
    <source>
        <dbReference type="EMBL" id="CAI9940755.1"/>
    </source>
</evidence>
<name>A0AA86PJ83_9EUKA</name>
<evidence type="ECO:0000256" key="1">
    <source>
        <dbReference type="SAM" id="Phobius"/>
    </source>
</evidence>
<evidence type="ECO:0000313" key="3">
    <source>
        <dbReference type="EMBL" id="CAL6016982.1"/>
    </source>
</evidence>
<reference evidence="2" key="1">
    <citation type="submission" date="2023-06" db="EMBL/GenBank/DDBJ databases">
        <authorList>
            <person name="Kurt Z."/>
        </authorList>
    </citation>
    <scope>NUCLEOTIDE SEQUENCE</scope>
</reference>
<dbReference type="Proteomes" id="UP001642409">
    <property type="component" value="Unassembled WGS sequence"/>
</dbReference>